<gene>
    <name evidence="1" type="ORF">LEA_05042</name>
</gene>
<protein>
    <submittedName>
        <fullName evidence="1">NADH:flavin oxidoreductase, Old Yellow Enzyme family</fullName>
    </submittedName>
</protein>
<sequence length="74" mass="8080">MTLFEKTTTLGGQLNIACVPPRKEEMRRAAQDLIHAVCNAGVHLCMGQTRTAEQLKGGSCLNRGGFYGCPRLRC</sequence>
<reference evidence="1" key="1">
    <citation type="journal article" date="2013" name="Environ. Microbiol.">
        <title>Microbiota from the distal guts of lean and obese adolescents exhibit partial functional redundancy besides clear differences in community structure.</title>
        <authorList>
            <person name="Ferrer M."/>
            <person name="Ruiz A."/>
            <person name="Lanza F."/>
            <person name="Haange S.B."/>
            <person name="Oberbach A."/>
            <person name="Till H."/>
            <person name="Bargiela R."/>
            <person name="Campoy C."/>
            <person name="Segura M.T."/>
            <person name="Richter M."/>
            <person name="von Bergen M."/>
            <person name="Seifert J."/>
            <person name="Suarez A."/>
        </authorList>
    </citation>
    <scope>NUCLEOTIDE SEQUENCE</scope>
</reference>
<dbReference type="AlphaFoldDB" id="K1U0K8"/>
<accession>K1U0K8</accession>
<dbReference type="Gene3D" id="3.40.50.720">
    <property type="entry name" value="NAD(P)-binding Rossmann-like Domain"/>
    <property type="match status" value="1"/>
</dbReference>
<dbReference type="EMBL" id="AJWY01003301">
    <property type="protein sequence ID" value="EKC75748.1"/>
    <property type="molecule type" value="Genomic_DNA"/>
</dbReference>
<name>K1U0K8_9ZZZZ</name>
<comment type="caution">
    <text evidence="1">The sequence shown here is derived from an EMBL/GenBank/DDBJ whole genome shotgun (WGS) entry which is preliminary data.</text>
</comment>
<organism evidence="1">
    <name type="scientific">human gut metagenome</name>
    <dbReference type="NCBI Taxonomy" id="408170"/>
    <lineage>
        <taxon>unclassified sequences</taxon>
        <taxon>metagenomes</taxon>
        <taxon>organismal metagenomes</taxon>
    </lineage>
</organism>
<feature type="non-terminal residue" evidence="1">
    <location>
        <position position="74"/>
    </location>
</feature>
<evidence type="ECO:0000313" key="1">
    <source>
        <dbReference type="EMBL" id="EKC75748.1"/>
    </source>
</evidence>
<proteinExistence type="predicted"/>